<feature type="domain" description="EF-hand" evidence="3">
    <location>
        <begin position="111"/>
        <end position="146"/>
    </location>
</feature>
<dbReference type="GO" id="GO:0005509">
    <property type="term" value="F:calcium ion binding"/>
    <property type="evidence" value="ECO:0007669"/>
    <property type="project" value="InterPro"/>
</dbReference>
<feature type="chain" id="PRO_5005895143" evidence="2">
    <location>
        <begin position="20"/>
        <end position="197"/>
    </location>
</feature>
<dbReference type="Proteomes" id="UP000046392">
    <property type="component" value="Unplaced"/>
</dbReference>
<evidence type="ECO:0000313" key="5">
    <source>
        <dbReference type="WBParaSite" id="SPAL_0001114600.1"/>
    </source>
</evidence>
<evidence type="ECO:0000259" key="3">
    <source>
        <dbReference type="PROSITE" id="PS50222"/>
    </source>
</evidence>
<feature type="signal peptide" evidence="2">
    <location>
        <begin position="1"/>
        <end position="19"/>
    </location>
</feature>
<proteinExistence type="predicted"/>
<dbReference type="WBParaSite" id="SPAL_0001114600.1">
    <property type="protein sequence ID" value="SPAL_0001114600.1"/>
    <property type="gene ID" value="SPAL_0001114600"/>
</dbReference>
<keyword evidence="2" id="KW-0732">Signal</keyword>
<organism evidence="4 5">
    <name type="scientific">Strongyloides papillosus</name>
    <name type="common">Intestinal threadworm</name>
    <dbReference type="NCBI Taxonomy" id="174720"/>
    <lineage>
        <taxon>Eukaryota</taxon>
        <taxon>Metazoa</taxon>
        <taxon>Ecdysozoa</taxon>
        <taxon>Nematoda</taxon>
        <taxon>Chromadorea</taxon>
        <taxon>Rhabditida</taxon>
        <taxon>Tylenchina</taxon>
        <taxon>Panagrolaimomorpha</taxon>
        <taxon>Strongyloidoidea</taxon>
        <taxon>Strongyloididae</taxon>
        <taxon>Strongyloides</taxon>
    </lineage>
</organism>
<dbReference type="Gene3D" id="1.10.238.10">
    <property type="entry name" value="EF-hand"/>
    <property type="match status" value="2"/>
</dbReference>
<evidence type="ECO:0000256" key="2">
    <source>
        <dbReference type="SAM" id="SignalP"/>
    </source>
</evidence>
<keyword evidence="1" id="KW-0106">Calcium</keyword>
<dbReference type="InterPro" id="IPR011992">
    <property type="entry name" value="EF-hand-dom_pair"/>
</dbReference>
<dbReference type="Pfam" id="PF13499">
    <property type="entry name" value="EF-hand_7"/>
    <property type="match status" value="1"/>
</dbReference>
<dbReference type="InterPro" id="IPR018247">
    <property type="entry name" value="EF_Hand_1_Ca_BS"/>
</dbReference>
<dbReference type="SUPFAM" id="SSF47473">
    <property type="entry name" value="EF-hand"/>
    <property type="match status" value="2"/>
</dbReference>
<name>A0A0N5BZF6_STREA</name>
<dbReference type="PROSITE" id="PS50222">
    <property type="entry name" value="EF_HAND_2"/>
    <property type="match status" value="1"/>
</dbReference>
<dbReference type="PROSITE" id="PS00018">
    <property type="entry name" value="EF_HAND_1"/>
    <property type="match status" value="2"/>
</dbReference>
<dbReference type="AlphaFoldDB" id="A0A0N5BZF6"/>
<accession>A0A0N5BZF6</accession>
<evidence type="ECO:0000313" key="4">
    <source>
        <dbReference type="Proteomes" id="UP000046392"/>
    </source>
</evidence>
<dbReference type="InterPro" id="IPR002048">
    <property type="entry name" value="EF_hand_dom"/>
</dbReference>
<evidence type="ECO:0000256" key="1">
    <source>
        <dbReference type="ARBA" id="ARBA00022837"/>
    </source>
</evidence>
<protein>
    <submittedName>
        <fullName evidence="5">EF-hand domain-containing protein</fullName>
    </submittedName>
</protein>
<sequence>MNKFLIFSLILILFPIYQGAFKLVPIEESDDNDELINFNGVDSETKEEKFLRIDEDADENLSFDEFLHSDMNYEKVKREEFESYDKNGDGVVTKGEYFNKQLEDAEELKNHRINYIKELFEEFDIDKNNKLNEREIENVLRKKFLLKPKTNFNNVVATYDIDGDSEWDKEEYAAFDKKLPFEEFDSIIAENKKVINL</sequence>
<dbReference type="STRING" id="174720.A0A0N5BZF6"/>
<keyword evidence="4" id="KW-1185">Reference proteome</keyword>
<reference evidence="5" key="1">
    <citation type="submission" date="2017-02" db="UniProtKB">
        <authorList>
            <consortium name="WormBaseParasite"/>
        </authorList>
    </citation>
    <scope>IDENTIFICATION</scope>
</reference>